<dbReference type="SUPFAM" id="SSF53448">
    <property type="entry name" value="Nucleotide-diphospho-sugar transferases"/>
    <property type="match status" value="1"/>
</dbReference>
<name>A0A2N8HAP0_9BACT</name>
<evidence type="ECO:0000256" key="2">
    <source>
        <dbReference type="ARBA" id="ARBA00022679"/>
    </source>
</evidence>
<evidence type="ECO:0000313" key="4">
    <source>
        <dbReference type="EMBL" id="PNC16929.1"/>
    </source>
</evidence>
<sequence>MAPLRQTHPRVSIIVPVYNQERYLEECVRSICRQTFTDWELILVNDGSSDSSGEIAGRFTDIDSRIKYLEQENGGVSSARNAGMRQATGEYLCFIDADDSIAPDFLECLVATSCENQSSLTVVGSWCCHQFPPDKIPALPTWGMFLRREVVEEHRLEFPEGIQPCEDGLFSHFVLALTDKIAFCPEAVYHYRQHQQGNHHQIRRQTAKILDMVPRWLSLLEKFYGGRKNLLEGKSGHLIRFIEHEPFEFRLLGMPFSPEEGARLDTIIRCFLSSHFSLEECLASGLHFPFRLFLKSSGFSDFKKRLRYAEQRAEFIRKISLLCPVPSWRRKARIQAKKILETLGHIRRNISF</sequence>
<protein>
    <submittedName>
        <fullName evidence="4">Glycosyl transferase family 2</fullName>
    </submittedName>
</protein>
<feature type="domain" description="Glycosyltransferase 2-like" evidence="3">
    <location>
        <begin position="12"/>
        <end position="124"/>
    </location>
</feature>
<dbReference type="AlphaFoldDB" id="A0A2N8HAP0"/>
<comment type="caution">
    <text evidence="4">The sequence shown here is derived from an EMBL/GenBank/DDBJ whole genome shotgun (WGS) entry which is preliminary data.</text>
</comment>
<reference evidence="4 5" key="1">
    <citation type="journal article" date="2017" name="BMC Genomics">
        <title>Genome sequencing of 39 Akkermansia muciniphila isolates reveals its population structure, genomic and functional diverisity, and global distribution in mammalian gut microbiotas.</title>
        <authorList>
            <person name="Guo X."/>
            <person name="Li S."/>
            <person name="Zhang J."/>
            <person name="Wu F."/>
            <person name="Li X."/>
            <person name="Wu D."/>
            <person name="Zhang M."/>
            <person name="Ou Z."/>
            <person name="Jie Z."/>
            <person name="Yan Q."/>
            <person name="Li P."/>
            <person name="Yi J."/>
            <person name="Peng Y."/>
        </authorList>
    </citation>
    <scope>NUCLEOTIDE SEQUENCE [LARGE SCALE GENOMIC DNA]</scope>
    <source>
        <strain evidence="4 5">GP24</strain>
    </source>
</reference>
<gene>
    <name evidence="4" type="ORF">CXU22_09750</name>
</gene>
<keyword evidence="1" id="KW-0328">Glycosyltransferase</keyword>
<dbReference type="PANTHER" id="PTHR22916:SF51">
    <property type="entry name" value="GLYCOSYLTRANSFERASE EPSH-RELATED"/>
    <property type="match status" value="1"/>
</dbReference>
<dbReference type="OrthoDB" id="9770201at2"/>
<accession>A0A2N8HAP0</accession>
<dbReference type="RefSeq" id="WP_102714992.1">
    <property type="nucleotide sequence ID" value="NZ_PJKA01000013.1"/>
</dbReference>
<dbReference type="InterPro" id="IPR029044">
    <property type="entry name" value="Nucleotide-diphossugar_trans"/>
</dbReference>
<evidence type="ECO:0000259" key="3">
    <source>
        <dbReference type="Pfam" id="PF00535"/>
    </source>
</evidence>
<dbReference type="CDD" id="cd00761">
    <property type="entry name" value="Glyco_tranf_GTA_type"/>
    <property type="match status" value="1"/>
</dbReference>
<dbReference type="GO" id="GO:0016758">
    <property type="term" value="F:hexosyltransferase activity"/>
    <property type="evidence" value="ECO:0007669"/>
    <property type="project" value="UniProtKB-ARBA"/>
</dbReference>
<dbReference type="EMBL" id="PJKA01000013">
    <property type="protein sequence ID" value="PNC16929.1"/>
    <property type="molecule type" value="Genomic_DNA"/>
</dbReference>
<dbReference type="Pfam" id="PF00535">
    <property type="entry name" value="Glycos_transf_2"/>
    <property type="match status" value="1"/>
</dbReference>
<evidence type="ECO:0000256" key="1">
    <source>
        <dbReference type="ARBA" id="ARBA00022676"/>
    </source>
</evidence>
<dbReference type="InterPro" id="IPR001173">
    <property type="entry name" value="Glyco_trans_2-like"/>
</dbReference>
<organism evidence="4 5">
    <name type="scientific">Akkermansia muciniphila</name>
    <dbReference type="NCBI Taxonomy" id="239935"/>
    <lineage>
        <taxon>Bacteria</taxon>
        <taxon>Pseudomonadati</taxon>
        <taxon>Verrucomicrobiota</taxon>
        <taxon>Verrucomicrobiia</taxon>
        <taxon>Verrucomicrobiales</taxon>
        <taxon>Akkermansiaceae</taxon>
        <taxon>Akkermansia</taxon>
    </lineage>
</organism>
<evidence type="ECO:0000313" key="5">
    <source>
        <dbReference type="Proteomes" id="UP000236000"/>
    </source>
</evidence>
<dbReference type="PANTHER" id="PTHR22916">
    <property type="entry name" value="GLYCOSYLTRANSFERASE"/>
    <property type="match status" value="1"/>
</dbReference>
<proteinExistence type="predicted"/>
<dbReference type="Proteomes" id="UP000236000">
    <property type="component" value="Unassembled WGS sequence"/>
</dbReference>
<dbReference type="Gene3D" id="3.90.550.10">
    <property type="entry name" value="Spore Coat Polysaccharide Biosynthesis Protein SpsA, Chain A"/>
    <property type="match status" value="1"/>
</dbReference>
<keyword evidence="2 4" id="KW-0808">Transferase</keyword>